<evidence type="ECO:0000313" key="2">
    <source>
        <dbReference type="EMBL" id="MDX8049611.1"/>
    </source>
</evidence>
<evidence type="ECO:0000256" key="1">
    <source>
        <dbReference type="SAM" id="Phobius"/>
    </source>
</evidence>
<protein>
    <submittedName>
        <fullName evidence="2">Uncharacterized protein</fullName>
    </submittedName>
</protein>
<accession>A0ABU4TMV4</accession>
<dbReference type="RefSeq" id="WP_319983645.1">
    <property type="nucleotide sequence ID" value="NZ_JAXAVV010000004.1"/>
</dbReference>
<dbReference type="Proteomes" id="UP001271792">
    <property type="component" value="Unassembled WGS sequence"/>
</dbReference>
<keyword evidence="3" id="KW-1185">Reference proteome</keyword>
<reference evidence="2 3" key="1">
    <citation type="submission" date="2023-11" db="EMBL/GenBank/DDBJ databases">
        <title>Lentzea sokolovensis, sp. nov., Lentzea kristufkii, sp. nov., and Lentzea miocenensis, sp. nov., rare actinobacteria from Sokolov Coal Basin, Miocene lacustrine sediment, Czech Republic.</title>
        <authorList>
            <person name="Lara A."/>
            <person name="Kotroba L."/>
            <person name="Nouioui I."/>
            <person name="Neumann-Schaal M."/>
            <person name="Mast Y."/>
            <person name="Chronakova A."/>
        </authorList>
    </citation>
    <scope>NUCLEOTIDE SEQUENCE [LARGE SCALE GENOMIC DNA]</scope>
    <source>
        <strain evidence="2 3">BCCO 10_0798</strain>
    </source>
</reference>
<name>A0ABU4TMV4_9PSEU</name>
<keyword evidence="1" id="KW-0812">Transmembrane</keyword>
<keyword evidence="1" id="KW-1133">Transmembrane helix</keyword>
<dbReference type="EMBL" id="JAXAVV010000004">
    <property type="protein sequence ID" value="MDX8049611.1"/>
    <property type="molecule type" value="Genomic_DNA"/>
</dbReference>
<gene>
    <name evidence="2" type="ORF">SK571_09490</name>
</gene>
<evidence type="ECO:0000313" key="3">
    <source>
        <dbReference type="Proteomes" id="UP001271792"/>
    </source>
</evidence>
<comment type="caution">
    <text evidence="2">The sequence shown here is derived from an EMBL/GenBank/DDBJ whole genome shotgun (WGS) entry which is preliminary data.</text>
</comment>
<organism evidence="2 3">
    <name type="scientific">Lentzea kristufekii</name>
    <dbReference type="NCBI Taxonomy" id="3095430"/>
    <lineage>
        <taxon>Bacteria</taxon>
        <taxon>Bacillati</taxon>
        <taxon>Actinomycetota</taxon>
        <taxon>Actinomycetes</taxon>
        <taxon>Pseudonocardiales</taxon>
        <taxon>Pseudonocardiaceae</taxon>
        <taxon>Lentzea</taxon>
    </lineage>
</organism>
<feature type="transmembrane region" description="Helical" evidence="1">
    <location>
        <begin position="59"/>
        <end position="77"/>
    </location>
</feature>
<keyword evidence="1" id="KW-0472">Membrane</keyword>
<proteinExistence type="predicted"/>
<sequence length="97" mass="9817">MVLAVPLVPGAVGDPVELTAGLPFRTFLPAVPAGATGWCALHIGLGAAAGETARRVEKLVGTGSTVAVVVVTAVVVLHRRKAASRSGIEKHRSRGDA</sequence>
<reference evidence="2 3" key="2">
    <citation type="submission" date="2023-11" db="EMBL/GenBank/DDBJ databases">
        <authorList>
            <person name="Lara A.C."/>
            <person name="Chronakova A."/>
        </authorList>
    </citation>
    <scope>NUCLEOTIDE SEQUENCE [LARGE SCALE GENOMIC DNA]</scope>
    <source>
        <strain evidence="2 3">BCCO 10_0798</strain>
    </source>
</reference>